<evidence type="ECO:0008006" key="4">
    <source>
        <dbReference type="Google" id="ProtNLM"/>
    </source>
</evidence>
<evidence type="ECO:0000313" key="2">
    <source>
        <dbReference type="EMBL" id="TVU11051.1"/>
    </source>
</evidence>
<keyword evidence="3" id="KW-1185">Reference proteome</keyword>
<dbReference type="Gramene" id="TVU11051">
    <property type="protein sequence ID" value="TVU11051"/>
    <property type="gene ID" value="EJB05_44613"/>
</dbReference>
<proteinExistence type="predicted"/>
<evidence type="ECO:0000256" key="1">
    <source>
        <dbReference type="SAM" id="MobiDB-lite"/>
    </source>
</evidence>
<dbReference type="Proteomes" id="UP000324897">
    <property type="component" value="Chromosome 3"/>
</dbReference>
<comment type="caution">
    <text evidence="2">The sequence shown here is derived from an EMBL/GenBank/DDBJ whole genome shotgun (WGS) entry which is preliminary data.</text>
</comment>
<accession>A0A5J9TK52</accession>
<dbReference type="AlphaFoldDB" id="A0A5J9TK52"/>
<feature type="region of interest" description="Disordered" evidence="1">
    <location>
        <begin position="87"/>
        <end position="108"/>
    </location>
</feature>
<feature type="non-terminal residue" evidence="2">
    <location>
        <position position="1"/>
    </location>
</feature>
<gene>
    <name evidence="2" type="ORF">EJB05_44613</name>
</gene>
<protein>
    <recommendedName>
        <fullName evidence="4">DUF1618 domain-containing protein</fullName>
    </recommendedName>
</protein>
<sequence>MAIHRAAAAFRHLSRRLLSSTRGAASPRLLGHFHQPGSMVCNFDYESPTPPPAPTAPCFEPLAAAASPRRLSLDFLPVDISRFTLYDSRHARPPRPPPAHPHRRAPHPAEAGAVIGPALLSRAAGGFEFEVVCLTVDAARRPRALVASVRDGDCSWRVLPRSGDAEIGFDPHWLERQCVHAAGSLYWHICNSHSALALDPTTMEFSYRRAPAILLAEHGFPKFRFGEMPDRGGARLRPTWAPAPAWFACFFKELNYSIDV</sequence>
<name>A0A5J9TK52_9POAL</name>
<organism evidence="2 3">
    <name type="scientific">Eragrostis curvula</name>
    <name type="common">weeping love grass</name>
    <dbReference type="NCBI Taxonomy" id="38414"/>
    <lineage>
        <taxon>Eukaryota</taxon>
        <taxon>Viridiplantae</taxon>
        <taxon>Streptophyta</taxon>
        <taxon>Embryophyta</taxon>
        <taxon>Tracheophyta</taxon>
        <taxon>Spermatophyta</taxon>
        <taxon>Magnoliopsida</taxon>
        <taxon>Liliopsida</taxon>
        <taxon>Poales</taxon>
        <taxon>Poaceae</taxon>
        <taxon>PACMAD clade</taxon>
        <taxon>Chloridoideae</taxon>
        <taxon>Eragrostideae</taxon>
        <taxon>Eragrostidinae</taxon>
        <taxon>Eragrostis</taxon>
    </lineage>
</organism>
<dbReference type="PANTHER" id="PTHR33207">
    <property type="entry name" value="F-BOX DOMAIN CONTAINING PROTEIN-RELATED"/>
    <property type="match status" value="1"/>
</dbReference>
<dbReference type="EMBL" id="RWGY01000039">
    <property type="protein sequence ID" value="TVU11051.1"/>
    <property type="molecule type" value="Genomic_DNA"/>
</dbReference>
<evidence type="ECO:0000313" key="3">
    <source>
        <dbReference type="Proteomes" id="UP000324897"/>
    </source>
</evidence>
<reference evidence="2 3" key="1">
    <citation type="journal article" date="2019" name="Sci. Rep.">
        <title>A high-quality genome of Eragrostis curvula grass provides insights into Poaceae evolution and supports new strategies to enhance forage quality.</title>
        <authorList>
            <person name="Carballo J."/>
            <person name="Santos B.A.C.M."/>
            <person name="Zappacosta D."/>
            <person name="Garbus I."/>
            <person name="Selva J.P."/>
            <person name="Gallo C.A."/>
            <person name="Diaz A."/>
            <person name="Albertini E."/>
            <person name="Caccamo M."/>
            <person name="Echenique V."/>
        </authorList>
    </citation>
    <scope>NUCLEOTIDE SEQUENCE [LARGE SCALE GENOMIC DNA]</scope>
    <source>
        <strain evidence="3">cv. Victoria</strain>
        <tissue evidence="2">Leaf</tissue>
    </source>
</reference>